<accession>A0A3F2RE21</accession>
<gene>
    <name evidence="1" type="ORF">BBJ29_008649</name>
    <name evidence="2" type="ORF">BBP00_00008922</name>
</gene>
<comment type="caution">
    <text evidence="2">The sequence shown here is derived from an EMBL/GenBank/DDBJ whole genome shotgun (WGS) entry which is preliminary data.</text>
</comment>
<dbReference type="EMBL" id="MBAD02001610">
    <property type="protein sequence ID" value="RLN53060.1"/>
    <property type="molecule type" value="Genomic_DNA"/>
</dbReference>
<evidence type="ECO:0000313" key="3">
    <source>
        <dbReference type="Proteomes" id="UP000277300"/>
    </source>
</evidence>
<organism evidence="2 3">
    <name type="scientific">Phytophthora kernoviae</name>
    <dbReference type="NCBI Taxonomy" id="325452"/>
    <lineage>
        <taxon>Eukaryota</taxon>
        <taxon>Sar</taxon>
        <taxon>Stramenopiles</taxon>
        <taxon>Oomycota</taxon>
        <taxon>Peronosporomycetes</taxon>
        <taxon>Peronosporales</taxon>
        <taxon>Peronosporaceae</taxon>
        <taxon>Phytophthora</taxon>
    </lineage>
</organism>
<dbReference type="Proteomes" id="UP000277300">
    <property type="component" value="Unassembled WGS sequence"/>
</dbReference>
<evidence type="ECO:0008006" key="5">
    <source>
        <dbReference type="Google" id="ProtNLM"/>
    </source>
</evidence>
<dbReference type="OrthoDB" id="5918597at2759"/>
<name>A0A3F2RE21_9STRA</name>
<dbReference type="Proteomes" id="UP000284657">
    <property type="component" value="Unassembled WGS sequence"/>
</dbReference>
<evidence type="ECO:0000313" key="1">
    <source>
        <dbReference type="EMBL" id="RLN53060.1"/>
    </source>
</evidence>
<evidence type="ECO:0000313" key="4">
    <source>
        <dbReference type="Proteomes" id="UP000284657"/>
    </source>
</evidence>
<dbReference type="AlphaFoldDB" id="A0A3F2RE21"/>
<dbReference type="EMBL" id="MBDO02000511">
    <property type="protein sequence ID" value="RLN54463.1"/>
    <property type="molecule type" value="Genomic_DNA"/>
</dbReference>
<sequence>MRPDSSVKTNYVRGRRYVDCEQMKIERAQISQVFYRRLTEQEYADIVEFRKFPDAISPDATIEHLRLYVDIATVEDLNLVFLEKETLHVQQQNVYRVAFESRVTKPDEVDWRIDSMHLIDKNAIERSPATPLAADDDKKNE</sequence>
<reference evidence="3 4" key="1">
    <citation type="submission" date="2018-07" db="EMBL/GenBank/DDBJ databases">
        <title>Genome sequencing of oomycete isolates from Chile give support for New Zealand origin for Phytophthora kernoviae and make available the first Nothophytophthora sp. genome.</title>
        <authorList>
            <person name="Studholme D.J."/>
            <person name="Sanfuentes E."/>
            <person name="Panda P."/>
            <person name="Hill R."/>
            <person name="Sambles C."/>
            <person name="Grant M."/>
            <person name="Williams N.M."/>
            <person name="Mcdougal R.L."/>
        </authorList>
    </citation>
    <scope>NUCLEOTIDE SEQUENCE [LARGE SCALE GENOMIC DNA]</scope>
    <source>
        <strain evidence="2">Chile6</strain>
        <strain evidence="1">Chile7</strain>
    </source>
</reference>
<proteinExistence type="predicted"/>
<evidence type="ECO:0000313" key="2">
    <source>
        <dbReference type="EMBL" id="RLN54463.1"/>
    </source>
</evidence>
<protein>
    <recommendedName>
        <fullName evidence="5">Tim44-like domain-containing protein</fullName>
    </recommendedName>
</protein>